<accession>A0AA48ME11</accession>
<dbReference type="AlphaFoldDB" id="A0AA48ME11"/>
<protein>
    <submittedName>
        <fullName evidence="2">DUF4833 domain-containing protein</fullName>
    </submittedName>
</protein>
<keyword evidence="1" id="KW-0472">Membrane</keyword>
<organism evidence="2 3">
    <name type="scientific">Brevibacillus aydinogluensis</name>
    <dbReference type="NCBI Taxonomy" id="927786"/>
    <lineage>
        <taxon>Bacteria</taxon>
        <taxon>Bacillati</taxon>
        <taxon>Bacillota</taxon>
        <taxon>Bacilli</taxon>
        <taxon>Bacillales</taxon>
        <taxon>Paenibacillaceae</taxon>
        <taxon>Brevibacillus</taxon>
    </lineage>
</organism>
<keyword evidence="3" id="KW-1185">Reference proteome</keyword>
<evidence type="ECO:0000313" key="3">
    <source>
        <dbReference type="Proteomes" id="UP001189619"/>
    </source>
</evidence>
<gene>
    <name evidence="2" type="ORF">BSPP4475_19925</name>
</gene>
<name>A0AA48ME11_9BACL</name>
<dbReference type="EMBL" id="OY569118">
    <property type="protein sequence ID" value="CAJ1004545.1"/>
    <property type="molecule type" value="Genomic_DNA"/>
</dbReference>
<keyword evidence="1" id="KW-0812">Transmembrane</keyword>
<reference evidence="2" key="1">
    <citation type="submission" date="2023-07" db="EMBL/GenBank/DDBJ databases">
        <authorList>
            <person name="Ivanov I."/>
            <person name="Teneva D."/>
            <person name="Stoikov I."/>
        </authorList>
    </citation>
    <scope>NUCLEOTIDE SEQUENCE</scope>
    <source>
        <strain evidence="2">4475</strain>
    </source>
</reference>
<dbReference type="Proteomes" id="UP001189619">
    <property type="component" value="Chromosome"/>
</dbReference>
<feature type="transmembrane region" description="Helical" evidence="1">
    <location>
        <begin position="16"/>
        <end position="37"/>
    </location>
</feature>
<evidence type="ECO:0000256" key="1">
    <source>
        <dbReference type="SAM" id="Phobius"/>
    </source>
</evidence>
<proteinExistence type="predicted"/>
<keyword evidence="1" id="KW-1133">Transmembrane helix</keyword>
<evidence type="ECO:0000313" key="2">
    <source>
        <dbReference type="EMBL" id="CAJ1004545.1"/>
    </source>
</evidence>
<sequence>MGNSCPNGLKREGRLTGINVLSISALLLFLLVGLFVVDADIAMQKKMEVKTLLELANHHATFAVEPVLKTEGVIDLVEEEALLRFDQRMRENGGYRREGSSYLPAADSVTTDPLRFVRHYVDFRSWRKDLQLRLRYDGAALHLEQAITGAERPSGGHLQIVVVTQRGEELRLAPKTMVGPSHVVVAYVDERPFLPLLPAHAFPVVSVEELKR</sequence>
<dbReference type="KEGG" id="bayd:BSPP4475_19925"/>